<evidence type="ECO:0000256" key="11">
    <source>
        <dbReference type="SAM" id="Phobius"/>
    </source>
</evidence>
<dbReference type="Proteomes" id="UP001603857">
    <property type="component" value="Unassembled WGS sequence"/>
</dbReference>
<organism evidence="13 14">
    <name type="scientific">Flemingia macrophylla</name>
    <dbReference type="NCBI Taxonomy" id="520843"/>
    <lineage>
        <taxon>Eukaryota</taxon>
        <taxon>Viridiplantae</taxon>
        <taxon>Streptophyta</taxon>
        <taxon>Embryophyta</taxon>
        <taxon>Tracheophyta</taxon>
        <taxon>Spermatophyta</taxon>
        <taxon>Magnoliopsida</taxon>
        <taxon>eudicotyledons</taxon>
        <taxon>Gunneridae</taxon>
        <taxon>Pentapetalae</taxon>
        <taxon>rosids</taxon>
        <taxon>fabids</taxon>
        <taxon>Fabales</taxon>
        <taxon>Fabaceae</taxon>
        <taxon>Papilionoideae</taxon>
        <taxon>50 kb inversion clade</taxon>
        <taxon>NPAAA clade</taxon>
        <taxon>indigoferoid/millettioid clade</taxon>
        <taxon>Phaseoleae</taxon>
        <taxon>Flemingia</taxon>
    </lineage>
</organism>
<evidence type="ECO:0000256" key="6">
    <source>
        <dbReference type="ARBA" id="ARBA00022989"/>
    </source>
</evidence>
<evidence type="ECO:0000313" key="14">
    <source>
        <dbReference type="Proteomes" id="UP001603857"/>
    </source>
</evidence>
<keyword evidence="8" id="KW-0408">Iron</keyword>
<gene>
    <name evidence="13" type="ORF">Fmac_023793</name>
</gene>
<evidence type="ECO:0000313" key="13">
    <source>
        <dbReference type="EMBL" id="KAL2324735.1"/>
    </source>
</evidence>
<dbReference type="InterPro" id="IPR001199">
    <property type="entry name" value="Cyt_B5-like_heme/steroid-bd"/>
</dbReference>
<dbReference type="PROSITE" id="PS50255">
    <property type="entry name" value="CYTOCHROME_B5_2"/>
    <property type="match status" value="1"/>
</dbReference>
<comment type="caution">
    <text evidence="13">The sequence shown here is derived from an EMBL/GenBank/DDBJ whole genome shotgun (WGS) entry which is preliminary data.</text>
</comment>
<dbReference type="SUPFAM" id="SSF55856">
    <property type="entry name" value="Cytochrome b5-like heme/steroid binding domain"/>
    <property type="match status" value="1"/>
</dbReference>
<evidence type="ECO:0000256" key="8">
    <source>
        <dbReference type="ARBA" id="ARBA00023004"/>
    </source>
</evidence>
<proteinExistence type="inferred from homology"/>
<dbReference type="EMBL" id="JBGMDY010000008">
    <property type="protein sequence ID" value="KAL2324735.1"/>
    <property type="molecule type" value="Genomic_DNA"/>
</dbReference>
<name>A0ABD1LMI9_9FABA</name>
<keyword evidence="4 11" id="KW-0812">Transmembrane</keyword>
<dbReference type="PANTHER" id="PTHR19353:SF30">
    <property type="entry name" value="DELTA 8-(E)-SPHINGOLIPID DESATURASE"/>
    <property type="match status" value="1"/>
</dbReference>
<keyword evidence="5" id="KW-0479">Metal-binding</keyword>
<evidence type="ECO:0000256" key="9">
    <source>
        <dbReference type="ARBA" id="ARBA00023098"/>
    </source>
</evidence>
<dbReference type="Gene3D" id="3.10.120.10">
    <property type="entry name" value="Cytochrome b5-like heme/steroid binding domain"/>
    <property type="match status" value="1"/>
</dbReference>
<evidence type="ECO:0000256" key="10">
    <source>
        <dbReference type="ARBA" id="ARBA00023136"/>
    </source>
</evidence>
<keyword evidence="14" id="KW-1185">Reference proteome</keyword>
<keyword evidence="10 11" id="KW-0472">Membrane</keyword>
<dbReference type="GO" id="GO:0016020">
    <property type="term" value="C:membrane"/>
    <property type="evidence" value="ECO:0007669"/>
    <property type="project" value="UniProtKB-SubCell"/>
</dbReference>
<protein>
    <recommendedName>
        <fullName evidence="12">Cytochrome b5 heme-binding domain-containing protein</fullName>
    </recommendedName>
</protein>
<reference evidence="13 14" key="1">
    <citation type="submission" date="2024-08" db="EMBL/GenBank/DDBJ databases">
        <title>Insights into the chromosomal genome structure of Flemingia macrophylla.</title>
        <authorList>
            <person name="Ding Y."/>
            <person name="Zhao Y."/>
            <person name="Bi W."/>
            <person name="Wu M."/>
            <person name="Zhao G."/>
            <person name="Gong Y."/>
            <person name="Li W."/>
            <person name="Zhang P."/>
        </authorList>
    </citation>
    <scope>NUCLEOTIDE SEQUENCE [LARGE SCALE GENOMIC DNA]</scope>
    <source>
        <strain evidence="13">DYQJB</strain>
        <tissue evidence="13">Leaf</tissue>
    </source>
</reference>
<dbReference type="GO" id="GO:0016717">
    <property type="term" value="F:oxidoreductase activity, acting on paired donors, with oxidation of a pair of donors resulting in the reduction of molecular oxygen to two molecules of water"/>
    <property type="evidence" value="ECO:0007669"/>
    <property type="project" value="UniProtKB-ARBA"/>
</dbReference>
<dbReference type="SMART" id="SM01117">
    <property type="entry name" value="Cyt-b5"/>
    <property type="match status" value="1"/>
</dbReference>
<keyword evidence="7" id="KW-0560">Oxidoreductase</keyword>
<keyword evidence="6 11" id="KW-1133">Transmembrane helix</keyword>
<dbReference type="GO" id="GO:0006629">
    <property type="term" value="P:lipid metabolic process"/>
    <property type="evidence" value="ECO:0007669"/>
    <property type="project" value="UniProtKB-KW"/>
</dbReference>
<comment type="similarity">
    <text evidence="3">Belongs to the fatty acid desaturase type 1 family.</text>
</comment>
<evidence type="ECO:0000256" key="3">
    <source>
        <dbReference type="ARBA" id="ARBA00009295"/>
    </source>
</evidence>
<feature type="domain" description="Cytochrome b5 heme-binding" evidence="12">
    <location>
        <begin position="5"/>
        <end position="89"/>
    </location>
</feature>
<dbReference type="AlphaFoldDB" id="A0ABD1LMI9"/>
<comment type="subcellular location">
    <subcellularLocation>
        <location evidence="1">Membrane</location>
        <topology evidence="1">Multi-pass membrane protein</topology>
    </subcellularLocation>
</comment>
<evidence type="ECO:0000259" key="12">
    <source>
        <dbReference type="PROSITE" id="PS50255"/>
    </source>
</evidence>
<evidence type="ECO:0000256" key="2">
    <source>
        <dbReference type="ARBA" id="ARBA00005189"/>
    </source>
</evidence>
<evidence type="ECO:0000256" key="1">
    <source>
        <dbReference type="ARBA" id="ARBA00004141"/>
    </source>
</evidence>
<dbReference type="InterPro" id="IPR012171">
    <property type="entry name" value="Fatty_acid_desaturase"/>
</dbReference>
<dbReference type="GO" id="GO:0046872">
    <property type="term" value="F:metal ion binding"/>
    <property type="evidence" value="ECO:0007669"/>
    <property type="project" value="UniProtKB-KW"/>
</dbReference>
<sequence>MEAAASHISSSDLRNHSTLEDAWISIDGVVYDVTEWLHRHPGGSLPLLTLAGRNATDAFLAFHPPSAALLLPRLSKNLRFSDHAVSPASSDYRRLLSELSGARLFERKGHTTVALLSVILPLLVLSVAGVVLSERASVHALSGALMGLAWIRAGGSGTTPGTTAGTTTHTISPATLDFDPDLQHLSFFVVSSSFFASLTSRFYDRKLPFGSLVAGSANLLLEIDVEMAVGGHNIALLKPVGGIGKKMTLNGNFGHAIASERN</sequence>
<comment type="pathway">
    <text evidence="2">Lipid metabolism.</text>
</comment>
<evidence type="ECO:0000256" key="7">
    <source>
        <dbReference type="ARBA" id="ARBA00023002"/>
    </source>
</evidence>
<dbReference type="Pfam" id="PF00173">
    <property type="entry name" value="Cyt-b5"/>
    <property type="match status" value="1"/>
</dbReference>
<feature type="transmembrane region" description="Helical" evidence="11">
    <location>
        <begin position="113"/>
        <end position="132"/>
    </location>
</feature>
<dbReference type="InterPro" id="IPR036400">
    <property type="entry name" value="Cyt_B5-like_heme/steroid_sf"/>
</dbReference>
<accession>A0ABD1LMI9</accession>
<dbReference type="PANTHER" id="PTHR19353">
    <property type="entry name" value="FATTY ACID DESATURASE 2"/>
    <property type="match status" value="1"/>
</dbReference>
<keyword evidence="9" id="KW-0443">Lipid metabolism</keyword>
<evidence type="ECO:0000256" key="5">
    <source>
        <dbReference type="ARBA" id="ARBA00022723"/>
    </source>
</evidence>
<evidence type="ECO:0000256" key="4">
    <source>
        <dbReference type="ARBA" id="ARBA00022692"/>
    </source>
</evidence>